<dbReference type="EMBL" id="JAAWWB010000008">
    <property type="protein sequence ID" value="KAG6776926.1"/>
    <property type="molecule type" value="Genomic_DNA"/>
</dbReference>
<sequence>MAEDLHVVMVQKLDIPSENIQYLKVSYLLQQPFKQFASNRSADWITVDVVVHWVVEIAQAHDVSLKVFSPYSALTAAFMWLYIILLEMARKGSGPHLKGSMEIMLQEYQMRKGLLRFLMFVKHWPYVLGRNKILPSSGLRMRWEPQMETLWHPSIRGYLFHSVWGTVIEASQFGHCLVVLPFTIDQPLNARLLVEKDLAVEADRNGDGSFSRPMLWSSYGV</sequence>
<comment type="caution">
    <text evidence="2">The sequence shown here is derived from an EMBL/GenBank/DDBJ whole genome shotgun (WGS) entry which is preliminary data.</text>
</comment>
<keyword evidence="3" id="KW-1185">Reference proteome</keyword>
<dbReference type="InterPro" id="IPR002213">
    <property type="entry name" value="UDP_glucos_trans"/>
</dbReference>
<keyword evidence="1" id="KW-0808">Transferase</keyword>
<accession>A0A8X7ZWC2</accession>
<dbReference type="InterPro" id="IPR050481">
    <property type="entry name" value="UDP-glycosyltransf_plant"/>
</dbReference>
<proteinExistence type="predicted"/>
<evidence type="ECO:0000313" key="2">
    <source>
        <dbReference type="EMBL" id="KAG6776926.1"/>
    </source>
</evidence>
<reference evidence="2" key="1">
    <citation type="journal article" date="2020" name="bioRxiv">
        <title>Hybrid origin of Populus tomentosa Carr. identified through genome sequencing and phylogenomic analysis.</title>
        <authorList>
            <person name="An X."/>
            <person name="Gao K."/>
            <person name="Chen Z."/>
            <person name="Li J."/>
            <person name="Yang X."/>
            <person name="Yang X."/>
            <person name="Zhou J."/>
            <person name="Guo T."/>
            <person name="Zhao T."/>
            <person name="Huang S."/>
            <person name="Miao D."/>
            <person name="Khan W.U."/>
            <person name="Rao P."/>
            <person name="Ye M."/>
            <person name="Lei B."/>
            <person name="Liao W."/>
            <person name="Wang J."/>
            <person name="Ji L."/>
            <person name="Li Y."/>
            <person name="Guo B."/>
            <person name="Mustafa N.S."/>
            <person name="Li S."/>
            <person name="Yun Q."/>
            <person name="Keller S.R."/>
            <person name="Mao J."/>
            <person name="Zhang R."/>
            <person name="Strauss S.H."/>
        </authorList>
    </citation>
    <scope>NUCLEOTIDE SEQUENCE</scope>
    <source>
        <strain evidence="2">GM15</strain>
        <tissue evidence="2">Leaf</tissue>
    </source>
</reference>
<protein>
    <submittedName>
        <fullName evidence="2">Uncharacterized protein</fullName>
    </submittedName>
</protein>
<dbReference type="PANTHER" id="PTHR48049:SF57">
    <property type="entry name" value="UDP-GLYCOSYLTRANSFERASE 91C1-LIKE"/>
    <property type="match status" value="1"/>
</dbReference>
<organism evidence="2 3">
    <name type="scientific">Populus tomentosa</name>
    <name type="common">Chinese white poplar</name>
    <dbReference type="NCBI Taxonomy" id="118781"/>
    <lineage>
        <taxon>Eukaryota</taxon>
        <taxon>Viridiplantae</taxon>
        <taxon>Streptophyta</taxon>
        <taxon>Embryophyta</taxon>
        <taxon>Tracheophyta</taxon>
        <taxon>Spermatophyta</taxon>
        <taxon>Magnoliopsida</taxon>
        <taxon>eudicotyledons</taxon>
        <taxon>Gunneridae</taxon>
        <taxon>Pentapetalae</taxon>
        <taxon>rosids</taxon>
        <taxon>fabids</taxon>
        <taxon>Malpighiales</taxon>
        <taxon>Salicaceae</taxon>
        <taxon>Saliceae</taxon>
        <taxon>Populus</taxon>
    </lineage>
</organism>
<dbReference type="OrthoDB" id="5835829at2759"/>
<dbReference type="AlphaFoldDB" id="A0A8X7ZWC2"/>
<dbReference type="GO" id="GO:0035251">
    <property type="term" value="F:UDP-glucosyltransferase activity"/>
    <property type="evidence" value="ECO:0007669"/>
    <property type="project" value="InterPro"/>
</dbReference>
<dbReference type="PANTHER" id="PTHR48049">
    <property type="entry name" value="GLYCOSYLTRANSFERASE"/>
    <property type="match status" value="1"/>
</dbReference>
<dbReference type="Proteomes" id="UP000886885">
    <property type="component" value="Chromosome 4D"/>
</dbReference>
<evidence type="ECO:0000313" key="3">
    <source>
        <dbReference type="Proteomes" id="UP000886885"/>
    </source>
</evidence>
<gene>
    <name evidence="2" type="ORF">POTOM_016717</name>
</gene>
<name>A0A8X7ZWC2_POPTO</name>
<evidence type="ECO:0000256" key="1">
    <source>
        <dbReference type="ARBA" id="ARBA00022679"/>
    </source>
</evidence>
<dbReference type="Pfam" id="PF00201">
    <property type="entry name" value="UDPGT"/>
    <property type="match status" value="1"/>
</dbReference>